<evidence type="ECO:0000313" key="3">
    <source>
        <dbReference type="EMBL" id="WEG07848.1"/>
    </source>
</evidence>
<keyword evidence="1" id="KW-0547">Nucleotide-binding</keyword>
<gene>
    <name evidence="3" type="ORF">PU630_11405</name>
</gene>
<name>A0ABY8BZK2_9MICO</name>
<dbReference type="SUPFAM" id="SSF52540">
    <property type="entry name" value="P-loop containing nucleoside triphosphate hydrolases"/>
    <property type="match status" value="1"/>
</dbReference>
<protein>
    <submittedName>
        <fullName evidence="3">P-loop NTPase</fullName>
    </submittedName>
</protein>
<dbReference type="EMBL" id="CP119108">
    <property type="protein sequence ID" value="WEG07848.1"/>
    <property type="molecule type" value="Genomic_DNA"/>
</dbReference>
<dbReference type="InterPro" id="IPR033756">
    <property type="entry name" value="YlxH/NBP35"/>
</dbReference>
<reference evidence="3 4" key="1">
    <citation type="submission" date="2023-03" db="EMBL/GenBank/DDBJ databases">
        <title>Genome sequence of Microbacterium sp. KACC 23027.</title>
        <authorList>
            <person name="Kim S."/>
            <person name="Heo J."/>
            <person name="Kwon S.-W."/>
        </authorList>
    </citation>
    <scope>NUCLEOTIDE SEQUENCE [LARGE SCALE GENOMIC DNA]</scope>
    <source>
        <strain evidence="3 4">KACC 23027</strain>
    </source>
</reference>
<sequence length="416" mass="42803">MPTVVVAASHAAQLADDLIRAGVTVRATVAPEQLAAGAAAGLLTGVDALVLEATARALTPELVQACDRAGARIVPLCAGDDARRAAAFGLGPVLPADADAWTIAEILAAPAAAPAPVAPATAGQIITVWGPHGAPGRSTLAIEIASELSRGGRRVGLLDADSHAPSLALLLGLADEGPGFAAACRQAERGVLDAAELDRISTPVPVRDGTVAVLPGINRPGRWPELGERRVSAALGACRDWAEYTVVDAAAALESDEEIVSDLTDGPRRNAAALAALRAADRIVAVLSADPVGVARFLRGYGELRAVVGATPIAVIANKVRPGALGIDARGQIRRTLERFAGIRDVWFVPLDVRGVDAALLAARPMADIAPKSALPLAVRRFAADAIAPPLVFTRAEQRKMRTRPRVRVAQGVTAP</sequence>
<proteinExistence type="predicted"/>
<accession>A0ABY8BZK2</accession>
<dbReference type="Proteomes" id="UP001214553">
    <property type="component" value="Chromosome"/>
</dbReference>
<dbReference type="RefSeq" id="WP_275277186.1">
    <property type="nucleotide sequence ID" value="NZ_CP119108.1"/>
</dbReference>
<evidence type="ECO:0000256" key="2">
    <source>
        <dbReference type="ARBA" id="ARBA00022840"/>
    </source>
</evidence>
<organism evidence="3 4">
    <name type="scientific">Microbacterium horticulturae</name>
    <dbReference type="NCBI Taxonomy" id="3028316"/>
    <lineage>
        <taxon>Bacteria</taxon>
        <taxon>Bacillati</taxon>
        <taxon>Actinomycetota</taxon>
        <taxon>Actinomycetes</taxon>
        <taxon>Micrococcales</taxon>
        <taxon>Microbacteriaceae</taxon>
        <taxon>Microbacterium</taxon>
    </lineage>
</organism>
<dbReference type="Pfam" id="PF10609">
    <property type="entry name" value="ParA"/>
    <property type="match status" value="1"/>
</dbReference>
<dbReference type="PANTHER" id="PTHR43384:SF6">
    <property type="entry name" value="SEPTUM SITE-DETERMINING PROTEIN MIND HOMOLOG, CHLOROPLASTIC"/>
    <property type="match status" value="1"/>
</dbReference>
<dbReference type="InterPro" id="IPR027417">
    <property type="entry name" value="P-loop_NTPase"/>
</dbReference>
<dbReference type="PANTHER" id="PTHR43384">
    <property type="entry name" value="SEPTUM SITE-DETERMINING PROTEIN MIND HOMOLOG, CHLOROPLASTIC-RELATED"/>
    <property type="match status" value="1"/>
</dbReference>
<dbReference type="InterPro" id="IPR050625">
    <property type="entry name" value="ParA/MinD_ATPase"/>
</dbReference>
<evidence type="ECO:0000256" key="1">
    <source>
        <dbReference type="ARBA" id="ARBA00022741"/>
    </source>
</evidence>
<evidence type="ECO:0000313" key="4">
    <source>
        <dbReference type="Proteomes" id="UP001214553"/>
    </source>
</evidence>
<keyword evidence="4" id="KW-1185">Reference proteome</keyword>
<dbReference type="Gene3D" id="3.40.50.300">
    <property type="entry name" value="P-loop containing nucleotide triphosphate hydrolases"/>
    <property type="match status" value="1"/>
</dbReference>
<keyword evidence="2" id="KW-0067">ATP-binding</keyword>